<evidence type="ECO:0000256" key="6">
    <source>
        <dbReference type="ARBA" id="ARBA00045800"/>
    </source>
</evidence>
<dbReference type="GO" id="GO:0005634">
    <property type="term" value="C:nucleus"/>
    <property type="evidence" value="ECO:0007669"/>
    <property type="project" value="TreeGrafter"/>
</dbReference>
<dbReference type="SUPFAM" id="SSF54236">
    <property type="entry name" value="Ubiquitin-like"/>
    <property type="match status" value="1"/>
</dbReference>
<dbReference type="GO" id="GO:0005737">
    <property type="term" value="C:cytoplasm"/>
    <property type="evidence" value="ECO:0007669"/>
    <property type="project" value="TreeGrafter"/>
</dbReference>
<dbReference type="PANTHER" id="PTHR15825">
    <property type="entry name" value="UBIQUITIN-FOLD MODIFIER 1"/>
    <property type="match status" value="1"/>
</dbReference>
<comment type="similarity">
    <text evidence="1">Belongs to the UFM1 family.</text>
</comment>
<dbReference type="InterPro" id="IPR005375">
    <property type="entry name" value="UFM1"/>
</dbReference>
<name>A0A8C2QVG5_CAPHI</name>
<reference evidence="7" key="1">
    <citation type="submission" date="2019-03" db="EMBL/GenBank/DDBJ databases">
        <title>Genome sequencing and reference-guided assembly of Black Bengal Goat (Capra hircus).</title>
        <authorList>
            <person name="Siddiki A.Z."/>
            <person name="Baten A."/>
            <person name="Billah M."/>
            <person name="Alam M.A.U."/>
            <person name="Shawrob K.S.M."/>
            <person name="Saha S."/>
            <person name="Chowdhury M."/>
            <person name="Rahman A.H."/>
            <person name="Stear M."/>
            <person name="Miah G."/>
            <person name="Das G.B."/>
            <person name="Hossain M.M."/>
            <person name="Kumkum M."/>
            <person name="Islam M.S."/>
            <person name="Mollah A.M."/>
            <person name="Ahsan A."/>
            <person name="Tusar F."/>
            <person name="Khan M.K.I."/>
        </authorList>
    </citation>
    <scope>NUCLEOTIDE SEQUENCE [LARGE SCALE GENOMIC DNA]</scope>
</reference>
<evidence type="ECO:0000256" key="3">
    <source>
        <dbReference type="ARBA" id="ARBA00022499"/>
    </source>
</evidence>
<evidence type="ECO:0000256" key="5">
    <source>
        <dbReference type="ARBA" id="ARBA00038545"/>
    </source>
</evidence>
<organism evidence="7">
    <name type="scientific">Capra hircus</name>
    <name type="common">Goat</name>
    <dbReference type="NCBI Taxonomy" id="9925"/>
    <lineage>
        <taxon>Eukaryota</taxon>
        <taxon>Metazoa</taxon>
        <taxon>Chordata</taxon>
        <taxon>Craniata</taxon>
        <taxon>Vertebrata</taxon>
        <taxon>Euteleostomi</taxon>
        <taxon>Mammalia</taxon>
        <taxon>Eutheria</taxon>
        <taxon>Laurasiatheria</taxon>
        <taxon>Artiodactyla</taxon>
        <taxon>Ruminantia</taxon>
        <taxon>Pecora</taxon>
        <taxon>Bovidae</taxon>
        <taxon>Caprinae</taxon>
        <taxon>Capra</taxon>
    </lineage>
</organism>
<dbReference type="InterPro" id="IPR029071">
    <property type="entry name" value="Ubiquitin-like_domsf"/>
</dbReference>
<proteinExistence type="inferred from homology"/>
<dbReference type="AlphaFoldDB" id="A0A8C2QVG5"/>
<dbReference type="PANTHER" id="PTHR15825:SF4">
    <property type="entry name" value="UBIQUITIN-FOLD MODIFIER 1"/>
    <property type="match status" value="1"/>
</dbReference>
<comment type="subunit">
    <text evidence="5">Interacts with UBA5. Interacts with UFC1.</text>
</comment>
<keyword evidence="4" id="KW-0833">Ubl conjugation pathway</keyword>
<comment type="function">
    <text evidence="6">Ubiquitin-like modifier which can be covalently attached via an isopeptide bond to lysine residues of substrate proteins as a monomer or a lysine-linked polymer. The so-called ufmylation, requires the UFM1-activating E1 enzyme UBA5, the UFM1-conjugating E2 enzyme UFC1, and the UFM1-ligase E3 enzyme UFL1. Ufmylation is involved in various processes, such as ribosome recycling, response to DNA damage, transcription or reticulophagy (also called ER-phagy) induced in response to endoplasmic reticulum stress.</text>
</comment>
<dbReference type="Ensembl" id="ENSCHIT00010015452.1">
    <property type="protein sequence ID" value="ENSCHIP00010010912.1"/>
    <property type="gene ID" value="ENSCHIG00010008163.1"/>
</dbReference>
<protein>
    <recommendedName>
        <fullName evidence="2">Ubiquitin-fold modifier 1</fullName>
    </recommendedName>
</protein>
<accession>A0A8C2QVG5</accession>
<dbReference type="Pfam" id="PF03671">
    <property type="entry name" value="Ufm1"/>
    <property type="match status" value="1"/>
</dbReference>
<evidence type="ECO:0000256" key="1">
    <source>
        <dbReference type="ARBA" id="ARBA00010230"/>
    </source>
</evidence>
<evidence type="ECO:0000256" key="4">
    <source>
        <dbReference type="ARBA" id="ARBA00022786"/>
    </source>
</evidence>
<evidence type="ECO:0000313" key="7">
    <source>
        <dbReference type="Ensembl" id="ENSCHIP00010010912.1"/>
    </source>
</evidence>
<keyword evidence="3" id="KW-1017">Isopeptide bond</keyword>
<reference evidence="7" key="2">
    <citation type="submission" date="2025-08" db="UniProtKB">
        <authorList>
            <consortium name="Ensembl"/>
        </authorList>
    </citation>
    <scope>IDENTIFICATION</scope>
</reference>
<dbReference type="Gene3D" id="3.10.20.90">
    <property type="entry name" value="Phosphatidylinositol 3-kinase Catalytic Subunit, Chain A, domain 1"/>
    <property type="match status" value="1"/>
</dbReference>
<dbReference type="GO" id="GO:1990592">
    <property type="term" value="P:protein K69-linked ufmylation"/>
    <property type="evidence" value="ECO:0007669"/>
    <property type="project" value="TreeGrafter"/>
</dbReference>
<sequence length="55" mass="6225">MISFKITLTLDPRLPYRVLSVPKNTPFTTVLKFAAEEFKVPSATSARITNESLHF</sequence>
<evidence type="ECO:0000256" key="2">
    <source>
        <dbReference type="ARBA" id="ARBA00015319"/>
    </source>
</evidence>